<feature type="chain" id="PRO_5042005378" description="Secreted protein" evidence="1">
    <location>
        <begin position="32"/>
        <end position="134"/>
    </location>
</feature>
<dbReference type="EMBL" id="JARKIB010000352">
    <property type="protein sequence ID" value="KAJ7713068.1"/>
    <property type="molecule type" value="Genomic_DNA"/>
</dbReference>
<evidence type="ECO:0000256" key="1">
    <source>
        <dbReference type="SAM" id="SignalP"/>
    </source>
</evidence>
<feature type="signal peptide" evidence="1">
    <location>
        <begin position="1"/>
        <end position="31"/>
    </location>
</feature>
<evidence type="ECO:0008006" key="4">
    <source>
        <dbReference type="Google" id="ProtNLM"/>
    </source>
</evidence>
<evidence type="ECO:0000313" key="3">
    <source>
        <dbReference type="Proteomes" id="UP001215598"/>
    </source>
</evidence>
<reference evidence="2" key="1">
    <citation type="submission" date="2023-03" db="EMBL/GenBank/DDBJ databases">
        <title>Massive genome expansion in bonnet fungi (Mycena s.s.) driven by repeated elements and novel gene families across ecological guilds.</title>
        <authorList>
            <consortium name="Lawrence Berkeley National Laboratory"/>
            <person name="Harder C.B."/>
            <person name="Miyauchi S."/>
            <person name="Viragh M."/>
            <person name="Kuo A."/>
            <person name="Thoen E."/>
            <person name="Andreopoulos B."/>
            <person name="Lu D."/>
            <person name="Skrede I."/>
            <person name="Drula E."/>
            <person name="Henrissat B."/>
            <person name="Morin E."/>
            <person name="Kohler A."/>
            <person name="Barry K."/>
            <person name="LaButti K."/>
            <person name="Morin E."/>
            <person name="Salamov A."/>
            <person name="Lipzen A."/>
            <person name="Mereny Z."/>
            <person name="Hegedus B."/>
            <person name="Baldrian P."/>
            <person name="Stursova M."/>
            <person name="Weitz H."/>
            <person name="Taylor A."/>
            <person name="Grigoriev I.V."/>
            <person name="Nagy L.G."/>
            <person name="Martin F."/>
            <person name="Kauserud H."/>
        </authorList>
    </citation>
    <scope>NUCLEOTIDE SEQUENCE</scope>
    <source>
        <strain evidence="2">CBHHK182m</strain>
    </source>
</reference>
<feature type="non-terminal residue" evidence="2">
    <location>
        <position position="1"/>
    </location>
</feature>
<keyword evidence="1" id="KW-0732">Signal</keyword>
<keyword evidence="3" id="KW-1185">Reference proteome</keyword>
<accession>A0AAD7H5S4</accession>
<dbReference type="AlphaFoldDB" id="A0AAD7H5S4"/>
<name>A0AAD7H5S4_9AGAR</name>
<protein>
    <recommendedName>
        <fullName evidence="4">Secreted protein</fullName>
    </recommendedName>
</protein>
<sequence length="134" mass="15273">TTPRTPTSRCLVLRAALRILLFVAQFNHSNSLLSTVQRNQSRSLNLCPPIAHVRCRHLAGYFPSSSCHRSLSAKMKSANTLRCHRSETRHNFISATHPRRHHHKFFCDTILGCPGFAFLYLLRRPSVTHSLCPK</sequence>
<comment type="caution">
    <text evidence="2">The sequence shown here is derived from an EMBL/GenBank/DDBJ whole genome shotgun (WGS) entry which is preliminary data.</text>
</comment>
<evidence type="ECO:0000313" key="2">
    <source>
        <dbReference type="EMBL" id="KAJ7713068.1"/>
    </source>
</evidence>
<dbReference type="Proteomes" id="UP001215598">
    <property type="component" value="Unassembled WGS sequence"/>
</dbReference>
<gene>
    <name evidence="2" type="ORF">B0H16DRAFT_1623077</name>
</gene>
<proteinExistence type="predicted"/>
<organism evidence="2 3">
    <name type="scientific">Mycena metata</name>
    <dbReference type="NCBI Taxonomy" id="1033252"/>
    <lineage>
        <taxon>Eukaryota</taxon>
        <taxon>Fungi</taxon>
        <taxon>Dikarya</taxon>
        <taxon>Basidiomycota</taxon>
        <taxon>Agaricomycotina</taxon>
        <taxon>Agaricomycetes</taxon>
        <taxon>Agaricomycetidae</taxon>
        <taxon>Agaricales</taxon>
        <taxon>Marasmiineae</taxon>
        <taxon>Mycenaceae</taxon>
        <taxon>Mycena</taxon>
    </lineage>
</organism>